<reference evidence="2" key="1">
    <citation type="journal article" date="2013" name="Genome Announc.">
        <title>Complete Chromosome Sequence of Carnobacterium maltaromaticum LMA 28.</title>
        <authorList>
            <person name="Cailliez-Grimal C."/>
            <person name="Chaillou S."/>
            <person name="Anba-Mondoloni J."/>
            <person name="Loux V."/>
            <person name="Afzal M.I."/>
            <person name="Rahman A."/>
            <person name="Kergourlay G."/>
            <person name="Champomier-Verges M.C."/>
            <person name="Zagorec M."/>
            <person name="Dalgaard P."/>
            <person name="Leisner J.J."/>
            <person name="Prevost H."/>
            <person name="Revol-Junelles A.M."/>
            <person name="Borges F."/>
        </authorList>
    </citation>
    <scope>NUCLEOTIDE SEQUENCE</scope>
    <source>
        <strain evidence="2">LMA28</strain>
    </source>
</reference>
<evidence type="ECO:0000313" key="1">
    <source>
        <dbReference type="EMBL" id="CCO13024.2"/>
    </source>
</evidence>
<dbReference type="STRING" id="1234679.BN424_3619"/>
<accession>K8E7U6</accession>
<dbReference type="KEGG" id="cml:BN424_3619"/>
<dbReference type="HOGENOM" id="CLU_968718_0_0_9"/>
<sequence>MDHLSNFKPVESIHCLSSIVINIIDKIYYQDFLKEFHLVYSPTMLNIKANRLSLYFDTDMNENIQRWCKENGTLEKVDYSNLKIDNNYIVNIPQKFLNYAEVYKQFRQYDIWHFIQINYKEIESEITDLYIPTQPISSYSGNYSIPLNNEITTKIFEFSPKINFGKINLDLEVVITNYKDDFFWDIFSRIISEINKNEASKIAINISSSSILASRKAYTELYLNQNKESEFIEIKKALENFENSFHYLRILLYKYSLTGEESEKKSIKKAVRYVKKNEKVWINNFKF</sequence>
<dbReference type="EMBL" id="HE999757">
    <property type="protein sequence ID" value="CCO13024.2"/>
    <property type="molecule type" value="Genomic_DNA"/>
</dbReference>
<keyword evidence="2" id="KW-1185">Reference proteome</keyword>
<gene>
    <name evidence="1" type="ORF">BN424_3619</name>
</gene>
<dbReference type="AlphaFoldDB" id="K8E7U6"/>
<dbReference type="RefSeq" id="WP_015077912.1">
    <property type="nucleotide sequence ID" value="NC_019425.2"/>
</dbReference>
<dbReference type="Proteomes" id="UP000000212">
    <property type="component" value="Chromosome"/>
</dbReference>
<proteinExistence type="predicted"/>
<protein>
    <submittedName>
        <fullName evidence="1">Uncharacterized protein</fullName>
    </submittedName>
</protein>
<organism evidence="1 2">
    <name type="scientific">Carnobacterium maltaromaticum LMA28</name>
    <dbReference type="NCBI Taxonomy" id="1234679"/>
    <lineage>
        <taxon>Bacteria</taxon>
        <taxon>Bacillati</taxon>
        <taxon>Bacillota</taxon>
        <taxon>Bacilli</taxon>
        <taxon>Lactobacillales</taxon>
        <taxon>Carnobacteriaceae</taxon>
        <taxon>Carnobacterium</taxon>
    </lineage>
</organism>
<evidence type="ECO:0000313" key="2">
    <source>
        <dbReference type="Proteomes" id="UP000000212"/>
    </source>
</evidence>
<name>K8E7U6_CARML</name>